<gene>
    <name evidence="7" type="ORF">RFI_11062</name>
</gene>
<feature type="transmembrane region" description="Helical" evidence="6">
    <location>
        <begin position="113"/>
        <end position="132"/>
    </location>
</feature>
<feature type="transmembrane region" description="Helical" evidence="6">
    <location>
        <begin position="271"/>
        <end position="291"/>
    </location>
</feature>
<comment type="subcellular location">
    <subcellularLocation>
        <location evidence="1">Cell membrane</location>
        <topology evidence="1">Multi-pass membrane protein</topology>
    </subcellularLocation>
</comment>
<evidence type="ECO:0000313" key="8">
    <source>
        <dbReference type="Proteomes" id="UP000023152"/>
    </source>
</evidence>
<dbReference type="InterPro" id="IPR036259">
    <property type="entry name" value="MFS_trans_sf"/>
</dbReference>
<evidence type="ECO:0000256" key="6">
    <source>
        <dbReference type="SAM" id="Phobius"/>
    </source>
</evidence>
<evidence type="ECO:0000313" key="7">
    <source>
        <dbReference type="EMBL" id="ETO26076.1"/>
    </source>
</evidence>
<dbReference type="Gene3D" id="1.20.1250.20">
    <property type="entry name" value="MFS general substrate transporter like domains"/>
    <property type="match status" value="1"/>
</dbReference>
<dbReference type="AlphaFoldDB" id="X6NJ93"/>
<evidence type="ECO:0000256" key="3">
    <source>
        <dbReference type="ARBA" id="ARBA00022475"/>
    </source>
</evidence>
<keyword evidence="4" id="KW-0769">Symport</keyword>
<dbReference type="PANTHER" id="PTHR43528:SF1">
    <property type="entry name" value="ALPHA-KETOGLUTARATE PERMEASE"/>
    <property type="match status" value="1"/>
</dbReference>
<comment type="caution">
    <text evidence="7">The sequence shown here is derived from an EMBL/GenBank/DDBJ whole genome shotgun (WGS) entry which is preliminary data.</text>
</comment>
<keyword evidence="8" id="KW-1185">Reference proteome</keyword>
<keyword evidence="6" id="KW-0472">Membrane</keyword>
<protein>
    <submittedName>
        <fullName evidence="7">General substrate transporter</fullName>
    </submittedName>
</protein>
<dbReference type="SUPFAM" id="SSF103473">
    <property type="entry name" value="MFS general substrate transporter"/>
    <property type="match status" value="1"/>
</dbReference>
<feature type="region of interest" description="Disordered" evidence="5">
    <location>
        <begin position="341"/>
        <end position="367"/>
    </location>
</feature>
<feature type="transmembrane region" description="Helical" evidence="6">
    <location>
        <begin position="235"/>
        <end position="259"/>
    </location>
</feature>
<evidence type="ECO:0000256" key="1">
    <source>
        <dbReference type="ARBA" id="ARBA00004651"/>
    </source>
</evidence>
<evidence type="ECO:0000256" key="4">
    <source>
        <dbReference type="ARBA" id="ARBA00022847"/>
    </source>
</evidence>
<dbReference type="InterPro" id="IPR051084">
    <property type="entry name" value="H+-coupled_symporters"/>
</dbReference>
<feature type="compositionally biased region" description="Low complexity" evidence="5">
    <location>
        <begin position="341"/>
        <end position="350"/>
    </location>
</feature>
<feature type="transmembrane region" description="Helical" evidence="6">
    <location>
        <begin position="298"/>
        <end position="320"/>
    </location>
</feature>
<keyword evidence="6" id="KW-0812">Transmembrane</keyword>
<keyword evidence="3" id="KW-1003">Cell membrane</keyword>
<sequence>MLTLMTMGTAVFIVGVSNLSFCCCCLIPPKKYLSYFSTFLYFLVRTLMALSYGGEFTIAITYLSNITASPSKVAYRRGVLISALLVFMLGRQLATIAYYASETYSNSQQFKDWVWRMSFLASALLTLPGLFLRRSLPEDKIYAQLRSAGEIMEKPFSYAITNYRRELAVIVIAFSACIVTWKVTVEWYPKFIHGNDEDVYADNVNIGVNICMAFGFLVQGFLSDEHGMFTVMIRSFVLGFLIFAILPVIMGFLHVSWILSMLQSTKHCFQLWLSSLLSFVQYQCVLACNWFEYATGHYCGFLIALYVGVCILVARLILLYSQQYPFEQRDVEMIYLQVNNNNPDDNQEQPIQREDTYERSSLRDRGV</sequence>
<dbReference type="GO" id="GO:0005886">
    <property type="term" value="C:plasma membrane"/>
    <property type="evidence" value="ECO:0007669"/>
    <property type="project" value="UniProtKB-SubCell"/>
</dbReference>
<reference evidence="7 8" key="1">
    <citation type="journal article" date="2013" name="Curr. Biol.">
        <title>The Genome of the Foraminiferan Reticulomyxa filosa.</title>
        <authorList>
            <person name="Glockner G."/>
            <person name="Hulsmann N."/>
            <person name="Schleicher M."/>
            <person name="Noegel A.A."/>
            <person name="Eichinger L."/>
            <person name="Gallinger C."/>
            <person name="Pawlowski J."/>
            <person name="Sierra R."/>
            <person name="Euteneuer U."/>
            <person name="Pillet L."/>
            <person name="Moustafa A."/>
            <person name="Platzer M."/>
            <person name="Groth M."/>
            <person name="Szafranski K."/>
            <person name="Schliwa M."/>
        </authorList>
    </citation>
    <scope>NUCLEOTIDE SEQUENCE [LARGE SCALE GENOMIC DNA]</scope>
</reference>
<feature type="compositionally biased region" description="Basic and acidic residues" evidence="5">
    <location>
        <begin position="351"/>
        <end position="367"/>
    </location>
</feature>
<dbReference type="Proteomes" id="UP000023152">
    <property type="component" value="Unassembled WGS sequence"/>
</dbReference>
<dbReference type="GO" id="GO:0015293">
    <property type="term" value="F:symporter activity"/>
    <property type="evidence" value="ECO:0007669"/>
    <property type="project" value="UniProtKB-KW"/>
</dbReference>
<feature type="transmembrane region" description="Helical" evidence="6">
    <location>
        <begin position="38"/>
        <end position="66"/>
    </location>
</feature>
<keyword evidence="2" id="KW-0813">Transport</keyword>
<dbReference type="EMBL" id="ASPP01008106">
    <property type="protein sequence ID" value="ETO26076.1"/>
    <property type="molecule type" value="Genomic_DNA"/>
</dbReference>
<proteinExistence type="predicted"/>
<accession>X6NJ93</accession>
<organism evidence="7 8">
    <name type="scientific">Reticulomyxa filosa</name>
    <dbReference type="NCBI Taxonomy" id="46433"/>
    <lineage>
        <taxon>Eukaryota</taxon>
        <taxon>Sar</taxon>
        <taxon>Rhizaria</taxon>
        <taxon>Retaria</taxon>
        <taxon>Foraminifera</taxon>
        <taxon>Monothalamids</taxon>
        <taxon>Reticulomyxidae</taxon>
        <taxon>Reticulomyxa</taxon>
    </lineage>
</organism>
<feature type="transmembrane region" description="Helical" evidence="6">
    <location>
        <begin position="78"/>
        <end position="101"/>
    </location>
</feature>
<keyword evidence="6" id="KW-1133">Transmembrane helix</keyword>
<evidence type="ECO:0000256" key="2">
    <source>
        <dbReference type="ARBA" id="ARBA00022448"/>
    </source>
</evidence>
<feature type="transmembrane region" description="Helical" evidence="6">
    <location>
        <begin position="167"/>
        <end position="184"/>
    </location>
</feature>
<evidence type="ECO:0000256" key="5">
    <source>
        <dbReference type="SAM" id="MobiDB-lite"/>
    </source>
</evidence>
<feature type="transmembrane region" description="Helical" evidence="6">
    <location>
        <begin position="204"/>
        <end position="223"/>
    </location>
</feature>
<dbReference type="PANTHER" id="PTHR43528">
    <property type="entry name" value="ALPHA-KETOGLUTARATE PERMEASE"/>
    <property type="match status" value="1"/>
</dbReference>
<name>X6NJ93_RETFI</name>